<dbReference type="SUPFAM" id="SSF53137">
    <property type="entry name" value="Translational machinery components"/>
    <property type="match status" value="1"/>
</dbReference>
<reference evidence="5" key="3">
    <citation type="journal article" date="2016" name="Gigascience">
        <title>De novo construction of an expanded transcriptome assembly for the western tarnished plant bug, Lygus hesperus.</title>
        <authorList>
            <person name="Tassone E.E."/>
            <person name="Geib S.M."/>
            <person name="Hall B."/>
            <person name="Fabrick J.A."/>
            <person name="Brent C.S."/>
            <person name="Hull J.J."/>
        </authorList>
    </citation>
    <scope>NUCLEOTIDE SEQUENCE</scope>
</reference>
<dbReference type="PANTHER" id="PTHR23410:SF12">
    <property type="entry name" value="LARGE RIBOSOMAL SUBUNIT PROTEIN UL18"/>
    <property type="match status" value="1"/>
</dbReference>
<dbReference type="EMBL" id="GDHC01018025">
    <property type="protein sequence ID" value="JAQ00604.1"/>
    <property type="molecule type" value="Transcribed_RNA"/>
</dbReference>
<accession>A0A0A9WD73</accession>
<dbReference type="InterPro" id="IPR057268">
    <property type="entry name" value="Ribosomal_L18"/>
</dbReference>
<dbReference type="PANTHER" id="PTHR23410">
    <property type="entry name" value="RIBOSOMAL PROTEIN L5-RELATED"/>
    <property type="match status" value="1"/>
</dbReference>
<reference evidence="4" key="2">
    <citation type="submission" date="2014-07" db="EMBL/GenBank/DDBJ databases">
        <authorList>
            <person name="Hull J."/>
        </authorList>
    </citation>
    <scope>NUCLEOTIDE SEQUENCE</scope>
</reference>
<dbReference type="GO" id="GO:0003735">
    <property type="term" value="F:structural constituent of ribosome"/>
    <property type="evidence" value="ECO:0007669"/>
    <property type="project" value="InterPro"/>
</dbReference>
<reference evidence="4" key="1">
    <citation type="journal article" date="2014" name="PLoS ONE">
        <title>Transcriptome-Based Identification of ABC Transporters in the Western Tarnished Plant Bug Lygus hesperus.</title>
        <authorList>
            <person name="Hull J.J."/>
            <person name="Chaney K."/>
            <person name="Geib S.M."/>
            <person name="Fabrick J.A."/>
            <person name="Brent C.S."/>
            <person name="Walsh D."/>
            <person name="Lavine L.C."/>
        </authorList>
    </citation>
    <scope>NUCLEOTIDE SEQUENCE</scope>
</reference>
<dbReference type="EMBL" id="GDHC01006340">
    <property type="protein sequence ID" value="JAQ12289.1"/>
    <property type="molecule type" value="Transcribed_RNA"/>
</dbReference>
<comment type="similarity">
    <text evidence="1">Belongs to the universal ribosomal protein uL18 family.</text>
</comment>
<evidence type="ECO:0000313" key="6">
    <source>
        <dbReference type="EMBL" id="JAQ12289.1"/>
    </source>
</evidence>
<organism evidence="4">
    <name type="scientific">Lygus hesperus</name>
    <name type="common">Western plant bug</name>
    <dbReference type="NCBI Taxonomy" id="30085"/>
    <lineage>
        <taxon>Eukaryota</taxon>
        <taxon>Metazoa</taxon>
        <taxon>Ecdysozoa</taxon>
        <taxon>Arthropoda</taxon>
        <taxon>Hexapoda</taxon>
        <taxon>Insecta</taxon>
        <taxon>Pterygota</taxon>
        <taxon>Neoptera</taxon>
        <taxon>Paraneoptera</taxon>
        <taxon>Hemiptera</taxon>
        <taxon>Heteroptera</taxon>
        <taxon>Panheteroptera</taxon>
        <taxon>Cimicomorpha</taxon>
        <taxon>Miridae</taxon>
        <taxon>Mirini</taxon>
        <taxon>Lygus</taxon>
    </lineage>
</organism>
<dbReference type="GO" id="GO:0008097">
    <property type="term" value="F:5S rRNA binding"/>
    <property type="evidence" value="ECO:0007669"/>
    <property type="project" value="InterPro"/>
</dbReference>
<evidence type="ECO:0000313" key="4">
    <source>
        <dbReference type="EMBL" id="JAG04458.1"/>
    </source>
</evidence>
<dbReference type="Gene3D" id="3.30.420.100">
    <property type="match status" value="1"/>
</dbReference>
<dbReference type="EMBL" id="GBHO01039146">
    <property type="protein sequence ID" value="JAG04458.1"/>
    <property type="molecule type" value="Transcribed_RNA"/>
</dbReference>
<keyword evidence="2 4" id="KW-0689">Ribosomal protein</keyword>
<evidence type="ECO:0000256" key="3">
    <source>
        <dbReference type="ARBA" id="ARBA00023274"/>
    </source>
</evidence>
<evidence type="ECO:0000256" key="2">
    <source>
        <dbReference type="ARBA" id="ARBA00022980"/>
    </source>
</evidence>
<dbReference type="GO" id="GO:0006412">
    <property type="term" value="P:translation"/>
    <property type="evidence" value="ECO:0007669"/>
    <property type="project" value="InterPro"/>
</dbReference>
<dbReference type="CDD" id="cd00432">
    <property type="entry name" value="Ribosomal_L18_L5e"/>
    <property type="match status" value="1"/>
</dbReference>
<evidence type="ECO:0000313" key="5">
    <source>
        <dbReference type="EMBL" id="JAQ00604.1"/>
    </source>
</evidence>
<gene>
    <name evidence="4" type="primary">rpl-5_2</name>
    <name evidence="6" type="synonym">rpl-5_1</name>
    <name evidence="4" type="ORF">CM83_7182</name>
    <name evidence="6" type="ORF">g.9640</name>
    <name evidence="5" type="ORF">g.9641</name>
</gene>
<dbReference type="InterPro" id="IPR005485">
    <property type="entry name" value="Rbsml_uL18_euk_arch"/>
</dbReference>
<dbReference type="AlphaFoldDB" id="A0A0A9WD73"/>
<dbReference type="HAMAP" id="MF_01337_A">
    <property type="entry name" value="Ribosomal_uL18_A"/>
    <property type="match status" value="1"/>
</dbReference>
<sequence length="332" mass="37773">MGFVKVVKTREYFRRFKVKFRRRRECKTDYYARKRLVWMDKNKYAAPKYRLVVRFSNRDVICAIVASDITGDRVIKAAYGHELTKFGLKFGFKSWPAVYATGLLLARRVNVALGLPYLGSTEGVSQYYNISEGCDDESGVDVQTRRPFKAILDVGLYRTTTGSKLFAAVKGACDGGINIPHSPRRYPGTPPGKEEETDFEVTRKYIFGGHIAEYMNMLAEEDPELFNSKFSVAAANGISGDDIEGIWENIHKAIRDATPEQLNEKDLSKCGYFNTRKTPKDPSFKNFKMHHRPKRLTVQERKAKILEKIQMCEKHLGGKRTELLALVSSSAQ</sequence>
<dbReference type="GO" id="GO:0000027">
    <property type="term" value="P:ribosomal large subunit assembly"/>
    <property type="evidence" value="ECO:0007669"/>
    <property type="project" value="TreeGrafter"/>
</dbReference>
<evidence type="ECO:0000256" key="1">
    <source>
        <dbReference type="ARBA" id="ARBA00007116"/>
    </source>
</evidence>
<protein>
    <submittedName>
        <fullName evidence="4">60S ribosomal protein L5</fullName>
    </submittedName>
</protein>
<dbReference type="GO" id="GO:0022625">
    <property type="term" value="C:cytosolic large ribosomal subunit"/>
    <property type="evidence" value="ECO:0007669"/>
    <property type="project" value="TreeGrafter"/>
</dbReference>
<keyword evidence="3" id="KW-0687">Ribonucleoprotein</keyword>
<name>A0A0A9WD73_LYGHE</name>
<dbReference type="PRINTS" id="PR00058">
    <property type="entry name" value="RIBOSOMALL5"/>
</dbReference>
<proteinExistence type="inferred from homology"/>
<dbReference type="Pfam" id="PF17144">
    <property type="entry name" value="Ribosomal_L5e"/>
    <property type="match status" value="1"/>
</dbReference>